<dbReference type="GO" id="GO:0000428">
    <property type="term" value="C:DNA-directed RNA polymerase complex"/>
    <property type="evidence" value="ECO:0007669"/>
    <property type="project" value="UniProtKB-KW"/>
</dbReference>
<accession>A0A8H7UJ71</accession>
<dbReference type="FunFam" id="2.40.270.10:FF:000011">
    <property type="entry name" value="DNA-directed RNA polymerase subunit beta"/>
    <property type="match status" value="1"/>
</dbReference>
<keyword evidence="9 13" id="KW-0804">Transcription</keyword>
<dbReference type="Pfam" id="PF04563">
    <property type="entry name" value="RNA_pol_Rpb2_1"/>
    <property type="match status" value="1"/>
</dbReference>
<dbReference type="GO" id="GO:0003677">
    <property type="term" value="F:DNA binding"/>
    <property type="evidence" value="ECO:0007669"/>
    <property type="project" value="InterPro"/>
</dbReference>
<evidence type="ECO:0000256" key="2">
    <source>
        <dbReference type="ARBA" id="ARBA00006835"/>
    </source>
</evidence>
<proteinExistence type="inferred from homology"/>
<keyword evidence="14" id="KW-0732">Signal</keyword>
<evidence type="ECO:0000256" key="9">
    <source>
        <dbReference type="ARBA" id="ARBA00023163"/>
    </source>
</evidence>
<dbReference type="FunFam" id="2.40.270.10:FF:000006">
    <property type="entry name" value="DNA-directed RNA polymerase subunit beta"/>
    <property type="match status" value="1"/>
</dbReference>
<dbReference type="GO" id="GO:0032549">
    <property type="term" value="F:ribonucleoside binding"/>
    <property type="evidence" value="ECO:0007669"/>
    <property type="project" value="InterPro"/>
</dbReference>
<dbReference type="Pfam" id="PF04565">
    <property type="entry name" value="RNA_pol_Rpb2_3"/>
    <property type="match status" value="1"/>
</dbReference>
<evidence type="ECO:0000259" key="16">
    <source>
        <dbReference type="Pfam" id="PF04560"/>
    </source>
</evidence>
<evidence type="ECO:0000256" key="7">
    <source>
        <dbReference type="ARBA" id="ARBA00022723"/>
    </source>
</evidence>
<dbReference type="Proteomes" id="UP000654370">
    <property type="component" value="Unassembled WGS sequence"/>
</dbReference>
<evidence type="ECO:0000256" key="8">
    <source>
        <dbReference type="ARBA" id="ARBA00022833"/>
    </source>
</evidence>
<evidence type="ECO:0000256" key="5">
    <source>
        <dbReference type="ARBA" id="ARBA00022679"/>
    </source>
</evidence>
<keyword evidence="4 13" id="KW-0240">DNA-directed RNA polymerase</keyword>
<comment type="caution">
    <text evidence="22">The sequence shown here is derived from an EMBL/GenBank/DDBJ whole genome shotgun (WGS) entry which is preliminary data.</text>
</comment>
<dbReference type="Gene3D" id="2.40.50.150">
    <property type="match status" value="1"/>
</dbReference>
<keyword evidence="23" id="KW-1185">Reference proteome</keyword>
<dbReference type="OrthoDB" id="10248617at2759"/>
<evidence type="ECO:0000259" key="21">
    <source>
        <dbReference type="Pfam" id="PF04567"/>
    </source>
</evidence>
<evidence type="ECO:0000256" key="11">
    <source>
        <dbReference type="ARBA" id="ARBA00053978"/>
    </source>
</evidence>
<dbReference type="NCBIfam" id="NF007175">
    <property type="entry name" value="PRK09606.1"/>
    <property type="match status" value="1"/>
</dbReference>
<dbReference type="GO" id="GO:0006386">
    <property type="term" value="P:termination of RNA polymerase III transcription"/>
    <property type="evidence" value="ECO:0007669"/>
    <property type="project" value="UniProtKB-ARBA"/>
</dbReference>
<gene>
    <name evidence="22" type="ORF">INT43_006723</name>
</gene>
<dbReference type="InterPro" id="IPR007645">
    <property type="entry name" value="RNA_pol_Rpb2_3"/>
</dbReference>
<dbReference type="GO" id="GO:0003899">
    <property type="term" value="F:DNA-directed RNA polymerase activity"/>
    <property type="evidence" value="ECO:0007669"/>
    <property type="project" value="UniProtKB-EC"/>
</dbReference>
<keyword evidence="10" id="KW-0539">Nucleus</keyword>
<dbReference type="InterPro" id="IPR014724">
    <property type="entry name" value="RNA_pol_RPB2_OB-fold"/>
</dbReference>
<organism evidence="22 23">
    <name type="scientific">Mortierella isabellina</name>
    <name type="common">Filamentous fungus</name>
    <name type="synonym">Umbelopsis isabellina</name>
    <dbReference type="NCBI Taxonomy" id="91625"/>
    <lineage>
        <taxon>Eukaryota</taxon>
        <taxon>Fungi</taxon>
        <taxon>Fungi incertae sedis</taxon>
        <taxon>Mucoromycota</taxon>
        <taxon>Mucoromycotina</taxon>
        <taxon>Umbelopsidomycetes</taxon>
        <taxon>Umbelopsidales</taxon>
        <taxon>Umbelopsidaceae</taxon>
        <taxon>Umbelopsis</taxon>
    </lineage>
</organism>
<sequence>CKARNSWHLYLFSGWKLLVSMVAATKSSKQENDHVHGKKDGFEPLLNETYEGKHLSDPVPEIQDKWKLLPAFLKVKGLVKQHIDSFNYFVNVDLKKIVKANERVTSDVDPHFFLKYSNIRIGVPERQDADGVNRSVTPHECRLRDLTYSANICVDIEYVRGRTIVRRRDVVIGRLPIMLRSQQCVLTGKSEAALAKLTECPLDPGGYFVVKGVEKVILVQEQLSKNRIIVEVDKKGNVMANVQSSTHERKSKTAIIVKHDRIYLKHNSVSEDVPIVVAMKAMGVQSDKEIAQLICGNDHDLLDLFAINIEEASKLKIYTQKQALDFIGSKVKVNRKISAPRRPWADEALEVLATVVLAHIPVENLNFREKSIYAAMMVRRVLQAMNNDVEVDDRDYVGNKRLELAGQLLSLLFEDLFKKFNSDLKLNIDKVLKKVNRTQEFDVYNQLILHGDHITSGFIRAISTGNWVLKRFKMDRAGITQVLSRLSYISALGMMTRITSQFEKTRKVSGPRALQPSQWGMLCPSDTPEGEACGLVKNLALMTHITTDNEEGPIKNLVFVLGVEDVNMLTGAELYQPSVYVVFLNGSILGVTRRAQQFVANFRRMRRAGRVSEFVSVFINEHQRTVNLSSDGGRICRPLIIVENMQPRVKQHHINDLISEKLAFEDFLTMGLVEYLDVNEESDSNIATYERDVIPETTHLEIEPFTILGAVAGLIPYPHHNQSPRNTYQCAMGKQAIGAIAYNQLNRIDTLLYLMVYPQQPMVKTKTIELIGYDKLPAGQNATVAVMSYSGYDIEDALVLNKAGLDRGFGRCQVMRKYATMVKKYPNGTFDRLADPPQKDSDAYNPTYDALDADGIASPAEPLETGSIYINKQVPSNTNVDMGVANGIQNVTYKSAPMRYKSPQTGYVDKVLLTTTESDQTLIKVLVRQTRRPELGDKFSSRHGQKGVCGIIVQQEDMPFTDLGVTPDIIMNPHGFPSRMTVGKMIELLAGKAGVLAGKLQYGTAFGGSKVEDMSKILIENGFNYSGKDYVTSGITGEPLSAYIFFGPIYYQKLKHMVMDKMHARARGPRATLTRQPTEGRSRDGGLRLGEMERDCLIGYGASMLLLERLMISSDAFEIHVCEECGMIGYAGWCQYCKSSKKMKSMQIPYAAKLLFQELLSMNICTRLMLDDAL</sequence>
<feature type="domain" description="RNA polymerase Rpb2" evidence="16">
    <location>
        <begin position="1085"/>
        <end position="1170"/>
    </location>
</feature>
<keyword evidence="6 13" id="KW-0548">Nucleotidyltransferase</keyword>
<dbReference type="Pfam" id="PF04566">
    <property type="entry name" value="RNA_pol_Rpb2_4"/>
    <property type="match status" value="1"/>
</dbReference>
<feature type="domain" description="DNA-directed RNA polymerase subunit 2 hybrid-binding" evidence="15">
    <location>
        <begin position="711"/>
        <end position="1083"/>
    </location>
</feature>
<comment type="function">
    <text evidence="11">DNA-dependent RNA polymerase catalyzes the transcription of DNA into RNA using the four ribonucleoside triphosphates as substrates. Second largest core component of RNA polymerase III which synthesizes small RNAs, such as 5S rRNA and tRNAs. Proposed to contribute to the polymerase catalytic activity and forms the polymerase active center together with the largest subunit. Pol III is composed of mobile elements and RPC2 is part of the core element with the central large cleft and probably a clamp element that moves to open and close the cleft.</text>
</comment>
<keyword evidence="8" id="KW-0862">Zinc</keyword>
<feature type="domain" description="RNA polymerase Rpb2" evidence="21">
    <location>
        <begin position="664"/>
        <end position="695"/>
    </location>
</feature>
<dbReference type="InterPro" id="IPR015712">
    <property type="entry name" value="DNA-dir_RNA_pol_su2"/>
</dbReference>
<comment type="subunit">
    <text evidence="3">Component of the RNA polymerase III (Pol III) complex consisting of 17 subunits.</text>
</comment>
<evidence type="ECO:0000256" key="6">
    <source>
        <dbReference type="ARBA" id="ARBA00022695"/>
    </source>
</evidence>
<evidence type="ECO:0000313" key="23">
    <source>
        <dbReference type="Proteomes" id="UP000654370"/>
    </source>
</evidence>
<comment type="subcellular location">
    <subcellularLocation>
        <location evidence="1">Nucleus</location>
    </subcellularLocation>
</comment>
<dbReference type="SUPFAM" id="SSF64484">
    <property type="entry name" value="beta and beta-prime subunits of DNA dependent RNA-polymerase"/>
    <property type="match status" value="1"/>
</dbReference>
<evidence type="ECO:0000259" key="20">
    <source>
        <dbReference type="Pfam" id="PF04566"/>
    </source>
</evidence>
<evidence type="ECO:0000256" key="4">
    <source>
        <dbReference type="ARBA" id="ARBA00022478"/>
    </source>
</evidence>
<feature type="domain" description="RNA polymerase Rpb2" evidence="20">
    <location>
        <begin position="582"/>
        <end position="643"/>
    </location>
</feature>
<name>A0A8H7UJ71_MORIS</name>
<evidence type="ECO:0000256" key="12">
    <source>
        <dbReference type="RuleBase" id="RU000434"/>
    </source>
</evidence>
<dbReference type="Gene3D" id="3.90.1100.10">
    <property type="match status" value="2"/>
</dbReference>
<evidence type="ECO:0000259" key="17">
    <source>
        <dbReference type="Pfam" id="PF04561"/>
    </source>
</evidence>
<dbReference type="InterPro" id="IPR007120">
    <property type="entry name" value="DNA-dir_RNAP_su2_dom"/>
</dbReference>
<dbReference type="CDD" id="cd00653">
    <property type="entry name" value="RNA_pol_B_RPB2"/>
    <property type="match status" value="1"/>
</dbReference>
<protein>
    <recommendedName>
        <fullName evidence="13">DNA-directed RNA polymerase subunit beta</fullName>
        <ecNumber evidence="13">2.7.7.6</ecNumber>
    </recommendedName>
</protein>
<dbReference type="Pfam" id="PF00562">
    <property type="entry name" value="RNA_pol_Rpb2_6"/>
    <property type="match status" value="1"/>
</dbReference>
<dbReference type="AlphaFoldDB" id="A0A8H7UJ71"/>
<keyword evidence="7" id="KW-0479">Metal-binding</keyword>
<comment type="catalytic activity">
    <reaction evidence="13">
        <text>RNA(n) + a ribonucleoside 5'-triphosphate = RNA(n+1) + diphosphate</text>
        <dbReference type="Rhea" id="RHEA:21248"/>
        <dbReference type="Rhea" id="RHEA-COMP:14527"/>
        <dbReference type="Rhea" id="RHEA-COMP:17342"/>
        <dbReference type="ChEBI" id="CHEBI:33019"/>
        <dbReference type="ChEBI" id="CHEBI:61557"/>
        <dbReference type="ChEBI" id="CHEBI:140395"/>
        <dbReference type="EC" id="2.7.7.6"/>
    </reaction>
</comment>
<feature type="signal peptide" evidence="14">
    <location>
        <begin position="1"/>
        <end position="24"/>
    </location>
</feature>
<dbReference type="Pfam" id="PF04567">
    <property type="entry name" value="RNA_pol_Rpb2_5"/>
    <property type="match status" value="1"/>
</dbReference>
<dbReference type="Pfam" id="PF04561">
    <property type="entry name" value="RNA_pol_Rpb2_2"/>
    <property type="match status" value="1"/>
</dbReference>
<dbReference type="GO" id="GO:0046872">
    <property type="term" value="F:metal ion binding"/>
    <property type="evidence" value="ECO:0007669"/>
    <property type="project" value="UniProtKB-KW"/>
</dbReference>
<dbReference type="Gene3D" id="3.90.1800.10">
    <property type="entry name" value="RNA polymerase alpha subunit dimerisation domain"/>
    <property type="match status" value="1"/>
</dbReference>
<dbReference type="InterPro" id="IPR007641">
    <property type="entry name" value="RNA_pol_Rpb2_7"/>
</dbReference>
<dbReference type="InterPro" id="IPR007644">
    <property type="entry name" value="RNA_pol_bsu_protrusion"/>
</dbReference>
<feature type="domain" description="RNA polymerase Rpb2" evidence="17">
    <location>
        <begin position="225"/>
        <end position="403"/>
    </location>
</feature>
<evidence type="ECO:0000313" key="22">
    <source>
        <dbReference type="EMBL" id="KAG2183712.1"/>
    </source>
</evidence>
<dbReference type="InterPro" id="IPR037033">
    <property type="entry name" value="DNA-dir_RNAP_su2_hyb_sf"/>
</dbReference>
<dbReference type="EC" id="2.7.7.6" evidence="13"/>
<comment type="similarity">
    <text evidence="2 12">Belongs to the RNA polymerase beta chain family.</text>
</comment>
<feature type="chain" id="PRO_5034401837" description="DNA-directed RNA polymerase subunit beta" evidence="14">
    <location>
        <begin position="25"/>
        <end position="1174"/>
    </location>
</feature>
<reference evidence="22" key="1">
    <citation type="submission" date="2020-12" db="EMBL/GenBank/DDBJ databases">
        <title>Metabolic potential, ecology and presence of endohyphal bacteria is reflected in genomic diversity of Mucoromycotina.</title>
        <authorList>
            <person name="Muszewska A."/>
            <person name="Okrasinska A."/>
            <person name="Steczkiewicz K."/>
            <person name="Drgas O."/>
            <person name="Orlowska M."/>
            <person name="Perlinska-Lenart U."/>
            <person name="Aleksandrzak-Piekarczyk T."/>
            <person name="Szatraj K."/>
            <person name="Zielenkiewicz U."/>
            <person name="Pilsyk S."/>
            <person name="Malc E."/>
            <person name="Mieczkowski P."/>
            <person name="Kruszewska J.S."/>
            <person name="Biernat P."/>
            <person name="Pawlowska J."/>
        </authorList>
    </citation>
    <scope>NUCLEOTIDE SEQUENCE</scope>
    <source>
        <strain evidence="22">WA0000067209</strain>
    </source>
</reference>
<evidence type="ECO:0000259" key="18">
    <source>
        <dbReference type="Pfam" id="PF04563"/>
    </source>
</evidence>
<evidence type="ECO:0000256" key="14">
    <source>
        <dbReference type="SAM" id="SignalP"/>
    </source>
</evidence>
<feature type="domain" description="RNA polymerase beta subunit protrusion" evidence="18">
    <location>
        <begin position="77"/>
        <end position="456"/>
    </location>
</feature>
<evidence type="ECO:0000256" key="10">
    <source>
        <dbReference type="ARBA" id="ARBA00023242"/>
    </source>
</evidence>
<evidence type="ECO:0000256" key="1">
    <source>
        <dbReference type="ARBA" id="ARBA00004123"/>
    </source>
</evidence>
<dbReference type="EMBL" id="JAEPQZ010000003">
    <property type="protein sequence ID" value="KAG2183712.1"/>
    <property type="molecule type" value="Genomic_DNA"/>
</dbReference>
<evidence type="ECO:0000256" key="3">
    <source>
        <dbReference type="ARBA" id="ARBA00011206"/>
    </source>
</evidence>
<dbReference type="Pfam" id="PF04560">
    <property type="entry name" value="RNA_pol_Rpb2_7"/>
    <property type="match status" value="1"/>
</dbReference>
<dbReference type="FunFam" id="3.90.1100.10:FF:000019">
    <property type="entry name" value="DNA-directed RNA polymerase subunit beta"/>
    <property type="match status" value="1"/>
</dbReference>
<feature type="domain" description="RNA polymerase Rpb2" evidence="19">
    <location>
        <begin position="481"/>
        <end position="545"/>
    </location>
</feature>
<dbReference type="InterPro" id="IPR007647">
    <property type="entry name" value="RNA_pol_Rpb2_5"/>
</dbReference>
<dbReference type="FunFam" id="3.90.1100.10:FF:000020">
    <property type="entry name" value="DNA-directed RNA polymerase subunit beta"/>
    <property type="match status" value="1"/>
</dbReference>
<keyword evidence="5 13" id="KW-0808">Transferase</keyword>
<dbReference type="PROSITE" id="PS01166">
    <property type="entry name" value="RNA_POL_BETA"/>
    <property type="match status" value="1"/>
</dbReference>
<feature type="non-terminal residue" evidence="22">
    <location>
        <position position="1"/>
    </location>
</feature>
<dbReference type="GO" id="GO:0005634">
    <property type="term" value="C:nucleus"/>
    <property type="evidence" value="ECO:0007669"/>
    <property type="project" value="UniProtKB-SubCell"/>
</dbReference>
<evidence type="ECO:0000259" key="15">
    <source>
        <dbReference type="Pfam" id="PF00562"/>
    </source>
</evidence>
<dbReference type="Gene3D" id="2.40.270.10">
    <property type="entry name" value="DNA-directed RNA polymerase, subunit 2, domain 6"/>
    <property type="match status" value="1"/>
</dbReference>
<evidence type="ECO:0000259" key="19">
    <source>
        <dbReference type="Pfam" id="PF04565"/>
    </source>
</evidence>
<dbReference type="InterPro" id="IPR007646">
    <property type="entry name" value="RNA_pol_Rpb2_4"/>
</dbReference>
<dbReference type="InterPro" id="IPR007642">
    <property type="entry name" value="RNA_pol_Rpb2_2"/>
</dbReference>
<evidence type="ECO:0000256" key="13">
    <source>
        <dbReference type="RuleBase" id="RU363031"/>
    </source>
</evidence>
<dbReference type="FunFam" id="3.90.1800.10:FF:000003">
    <property type="entry name" value="DNA-directed RNA polymerase subunit beta"/>
    <property type="match status" value="1"/>
</dbReference>
<dbReference type="PANTHER" id="PTHR20856">
    <property type="entry name" value="DNA-DIRECTED RNA POLYMERASE I SUBUNIT 2"/>
    <property type="match status" value="1"/>
</dbReference>
<dbReference type="InterPro" id="IPR007121">
    <property type="entry name" value="RNA_pol_bsu_CS"/>
</dbReference>